<accession>A0A6J3M2D4</accession>
<dbReference type="RefSeq" id="XP_033459216.1">
    <property type="nucleotide sequence ID" value="XM_033600622.1"/>
</dbReference>
<dbReference type="Proteomes" id="UP000504637">
    <property type="component" value="Unplaced"/>
</dbReference>
<keyword evidence="1" id="KW-1185">Reference proteome</keyword>
<dbReference type="OrthoDB" id="2210at2759"/>
<evidence type="ECO:0008006" key="3">
    <source>
        <dbReference type="Google" id="ProtNLM"/>
    </source>
</evidence>
<feature type="non-terminal residue" evidence="2">
    <location>
        <position position="82"/>
    </location>
</feature>
<dbReference type="GO" id="GO:0003735">
    <property type="term" value="F:structural constituent of ribosome"/>
    <property type="evidence" value="ECO:0007669"/>
    <property type="project" value="InterPro"/>
</dbReference>
<gene>
    <name evidence="2" type="ORF">K489DRAFT_308719</name>
</gene>
<proteinExistence type="predicted"/>
<evidence type="ECO:0000313" key="2">
    <source>
        <dbReference type="RefSeq" id="XP_033459216.1"/>
    </source>
</evidence>
<dbReference type="AlphaFoldDB" id="A0A6J3M2D4"/>
<protein>
    <recommendedName>
        <fullName evidence="3">37S ribosomal protein mrp10, mitochondrial</fullName>
    </recommendedName>
</protein>
<reference evidence="2" key="2">
    <citation type="submission" date="2020-04" db="EMBL/GenBank/DDBJ databases">
        <authorList>
            <consortium name="NCBI Genome Project"/>
        </authorList>
    </citation>
    <scope>NUCLEOTIDE SEQUENCE</scope>
    <source>
        <strain evidence="2">CBS 342.82</strain>
    </source>
</reference>
<evidence type="ECO:0000313" key="1">
    <source>
        <dbReference type="Proteomes" id="UP000504637"/>
    </source>
</evidence>
<dbReference type="InterPro" id="IPR009069">
    <property type="entry name" value="Cys_alpha_HP_mot_SF"/>
</dbReference>
<dbReference type="PANTHER" id="PTHR28066:SF1">
    <property type="entry name" value="SMALL RIBOSOMAL SUBUNIT PROTEIN MS37"/>
    <property type="match status" value="1"/>
</dbReference>
<organism evidence="2">
    <name type="scientific">Dissoconium aciculare CBS 342.82</name>
    <dbReference type="NCBI Taxonomy" id="1314786"/>
    <lineage>
        <taxon>Eukaryota</taxon>
        <taxon>Fungi</taxon>
        <taxon>Dikarya</taxon>
        <taxon>Ascomycota</taxon>
        <taxon>Pezizomycotina</taxon>
        <taxon>Dothideomycetes</taxon>
        <taxon>Dothideomycetidae</taxon>
        <taxon>Mycosphaerellales</taxon>
        <taxon>Dissoconiaceae</taxon>
        <taxon>Dissoconium</taxon>
    </lineage>
</organism>
<dbReference type="GeneID" id="54358422"/>
<name>A0A6J3M2D4_9PEZI</name>
<dbReference type="GO" id="GO:0032543">
    <property type="term" value="P:mitochondrial translation"/>
    <property type="evidence" value="ECO:0007669"/>
    <property type="project" value="InterPro"/>
</dbReference>
<sequence length="82" mass="9010">LPPLPKLTIRRPVEANANPCLTIMATMLGCWASNGHTSTSCASLETNLRSCMDARKPAASQRSPINSQLSRLYPQIRGPYKR</sequence>
<dbReference type="SUPFAM" id="SSF47072">
    <property type="entry name" value="Cysteine alpha-hairpin motif"/>
    <property type="match status" value="1"/>
</dbReference>
<dbReference type="InterPro" id="IPR017264">
    <property type="entry name" value="Ribosomal_mS37_fun"/>
</dbReference>
<dbReference type="GO" id="GO:0005763">
    <property type="term" value="C:mitochondrial small ribosomal subunit"/>
    <property type="evidence" value="ECO:0007669"/>
    <property type="project" value="TreeGrafter"/>
</dbReference>
<reference evidence="2" key="3">
    <citation type="submission" date="2025-08" db="UniProtKB">
        <authorList>
            <consortium name="RefSeq"/>
        </authorList>
    </citation>
    <scope>IDENTIFICATION</scope>
    <source>
        <strain evidence="2">CBS 342.82</strain>
    </source>
</reference>
<reference evidence="2" key="1">
    <citation type="submission" date="2020-01" db="EMBL/GenBank/DDBJ databases">
        <authorList>
            <consortium name="DOE Joint Genome Institute"/>
            <person name="Haridas S."/>
            <person name="Albert R."/>
            <person name="Binder M."/>
            <person name="Bloem J."/>
            <person name="Labutti K."/>
            <person name="Salamov A."/>
            <person name="Andreopoulos B."/>
            <person name="Baker S.E."/>
            <person name="Barry K."/>
            <person name="Bills G."/>
            <person name="Bluhm B.H."/>
            <person name="Cannon C."/>
            <person name="Castanera R."/>
            <person name="Culley D.E."/>
            <person name="Daum C."/>
            <person name="Ezra D."/>
            <person name="Gonzalez J.B."/>
            <person name="Henrissat B."/>
            <person name="Kuo A."/>
            <person name="Liang C."/>
            <person name="Lipzen A."/>
            <person name="Lutzoni F."/>
            <person name="Magnuson J."/>
            <person name="Mondo S."/>
            <person name="Nolan M."/>
            <person name="Ohm R."/>
            <person name="Pangilinan J."/>
            <person name="Park H.-J."/>
            <person name="Ramirez L."/>
            <person name="Alfaro M."/>
            <person name="Sun H."/>
            <person name="Tritt A."/>
            <person name="Yoshinaga Y."/>
            <person name="Zwiers L.-H."/>
            <person name="Turgeon B.G."/>
            <person name="Goodwin S.B."/>
            <person name="Spatafora J.W."/>
            <person name="Crous P.W."/>
            <person name="Grigoriev I.V."/>
        </authorList>
    </citation>
    <scope>NUCLEOTIDE SEQUENCE</scope>
    <source>
        <strain evidence="2">CBS 342.82</strain>
    </source>
</reference>
<dbReference type="PANTHER" id="PTHR28066">
    <property type="entry name" value="37S RIBOSOMAL PROTEIN MRP10, MITOCHONDRIAL"/>
    <property type="match status" value="1"/>
</dbReference>
<feature type="non-terminal residue" evidence="2">
    <location>
        <position position="1"/>
    </location>
</feature>